<feature type="transmembrane region" description="Helical" evidence="1">
    <location>
        <begin position="79"/>
        <end position="99"/>
    </location>
</feature>
<sequence length="106" mass="10869">WNLVPAALAHLPAALVFVALAALAFALIPRLSIVVSWGVLAAGLVLGEFGELFGLPVWLQDASPFRHSPAMPVESFDPAGAAGLLAMAAAGAVLTALCLRRRDVAA</sequence>
<organism evidence="2 3">
    <name type="scientific">Arthrobacter vasquezii</name>
    <dbReference type="NCBI Taxonomy" id="2977629"/>
    <lineage>
        <taxon>Bacteria</taxon>
        <taxon>Bacillati</taxon>
        <taxon>Actinomycetota</taxon>
        <taxon>Actinomycetes</taxon>
        <taxon>Micrococcales</taxon>
        <taxon>Micrococcaceae</taxon>
        <taxon>Arthrobacter</taxon>
    </lineage>
</organism>
<feature type="transmembrane region" description="Helical" evidence="1">
    <location>
        <begin position="6"/>
        <end position="28"/>
    </location>
</feature>
<accession>A0ABT6CXK8</accession>
<dbReference type="Proteomes" id="UP001220456">
    <property type="component" value="Unassembled WGS sequence"/>
</dbReference>
<feature type="non-terminal residue" evidence="2">
    <location>
        <position position="1"/>
    </location>
</feature>
<reference evidence="2 3" key="1">
    <citation type="journal article" date="2023" name="Int. J. Syst. Evol. Microbiol.">
        <title>Arthrobacter vasquezii sp. nov., isolated from a soil sample from Union Glacier, Antarctica.</title>
        <authorList>
            <person name="Valenzuela-Ibaceta F."/>
            <person name="Carrasco V."/>
            <person name="Lagos-Moraga S."/>
            <person name="Dietz-Vargas C."/>
            <person name="Navarro C.A."/>
            <person name="Perez-Donoso J.M."/>
        </authorList>
    </citation>
    <scope>NUCLEOTIDE SEQUENCE [LARGE SCALE GENOMIC DNA]</scope>
    <source>
        <strain evidence="2 3">EH-1B-1</strain>
    </source>
</reference>
<evidence type="ECO:0000313" key="3">
    <source>
        <dbReference type="Proteomes" id="UP001220456"/>
    </source>
</evidence>
<evidence type="ECO:0000313" key="2">
    <source>
        <dbReference type="EMBL" id="MDF9278739.1"/>
    </source>
</evidence>
<evidence type="ECO:0000256" key="1">
    <source>
        <dbReference type="SAM" id="Phobius"/>
    </source>
</evidence>
<gene>
    <name evidence="2" type="ORF">P4U43_13175</name>
</gene>
<dbReference type="EMBL" id="JAROKN010000040">
    <property type="protein sequence ID" value="MDF9278739.1"/>
    <property type="molecule type" value="Genomic_DNA"/>
</dbReference>
<proteinExistence type="predicted"/>
<keyword evidence="1" id="KW-0472">Membrane</keyword>
<feature type="transmembrane region" description="Helical" evidence="1">
    <location>
        <begin position="35"/>
        <end position="59"/>
    </location>
</feature>
<comment type="caution">
    <text evidence="2">The sequence shown here is derived from an EMBL/GenBank/DDBJ whole genome shotgun (WGS) entry which is preliminary data.</text>
</comment>
<name>A0ABT6CXK8_9MICC</name>
<keyword evidence="3" id="KW-1185">Reference proteome</keyword>
<keyword evidence="1" id="KW-1133">Transmembrane helix</keyword>
<keyword evidence="1" id="KW-0812">Transmembrane</keyword>
<protein>
    <submittedName>
        <fullName evidence="2">Polyketide antibiotic transporter</fullName>
    </submittedName>
</protein>